<name>Q6ZVW3_HUMAN</name>
<evidence type="ECO:0000313" key="2">
    <source>
        <dbReference type="EMBL" id="BAC85747.1"/>
    </source>
</evidence>
<comment type="interaction">
    <interactant intactId="EBI-10255586">
        <id>Q6ZVW3</id>
    </interactant>
    <interactant intactId="EBI-742948">
        <id>Q5JR59</id>
        <label>MTUS2</label>
    </interactant>
    <organismsDiffer>false</organismsDiffer>
    <experiments>3</experiments>
</comment>
<dbReference type="PeptideAtlas" id="Q6ZVW3"/>
<dbReference type="AlphaFoldDB" id="Q6ZVW3"/>
<reference evidence="2" key="1">
    <citation type="submission" date="2003-07" db="EMBL/GenBank/DDBJ databases">
        <title>NEDO human cDNA sequencing project.</title>
        <authorList>
            <person name="Kanehori K."/>
            <person name="Ishibashi T."/>
            <person name="Chiba Y."/>
            <person name="Fujimori K."/>
            <person name="Hiraoka S."/>
            <person name="Tanai H."/>
            <person name="Watanabe S."/>
            <person name="Ishida S."/>
            <person name="Ono Y."/>
            <person name="Hotuta T."/>
            <person name="Watanabe M."/>
            <person name="Sugiyama T."/>
            <person name="Irie R."/>
            <person name="Otsuki T."/>
            <person name="Sato H."/>
            <person name="Ota T."/>
            <person name="Wakamatsu A."/>
            <person name="Ishii S."/>
            <person name="Yamamoto J."/>
            <person name="Isono Y."/>
            <person name="Kawai-Hio Y."/>
            <person name="Saito K."/>
            <person name="Nishikawa T."/>
            <person name="Kimura K."/>
            <person name="Matsuo K."/>
            <person name="Nakamura Y."/>
            <person name="Sekine M."/>
            <person name="Kikuchi H."/>
            <person name="Kanda K."/>
            <person name="Wagatsuma M."/>
            <person name="Takahashi-Fujii A."/>
            <person name="Oshima A."/>
            <person name="Sugiyama A."/>
            <person name="Kawakami B."/>
            <person name="Suzuki Y."/>
            <person name="Sugano S."/>
            <person name="Nagahari K."/>
            <person name="Masuho Y."/>
            <person name="Nagai K."/>
            <person name="Isogai T."/>
        </authorList>
    </citation>
    <scope>NUCLEOTIDE SEQUENCE</scope>
    <source>
        <tissue evidence="2">Spleen</tissue>
    </source>
</reference>
<dbReference type="EMBL" id="AK123995">
    <property type="protein sequence ID" value="BAC85747.1"/>
    <property type="molecule type" value="mRNA"/>
</dbReference>
<proteinExistence type="evidence at protein level"/>
<dbReference type="IntAct" id="Q6ZVW3">
    <property type="interactions" value="3"/>
</dbReference>
<feature type="region of interest" description="Disordered" evidence="1">
    <location>
        <begin position="121"/>
        <end position="145"/>
    </location>
</feature>
<comment type="interaction">
    <interactant intactId="EBI-10255586">
        <id>Q6ZVW3</id>
    </interactant>
    <interactant intactId="EBI-10171774">
        <id>P60410</id>
        <label>KRTAP10-8</label>
    </interactant>
    <organismsDiffer>false</organismsDiffer>
    <experiments>3</experiments>
</comment>
<comment type="interaction">
    <interactant intactId="EBI-10255586">
        <id>Q6ZVW3</id>
    </interactant>
    <interactant intactId="EBI-748397">
        <id>P50222</id>
        <label>MEOX2</label>
    </interactant>
    <organismsDiffer>false</organismsDiffer>
    <experiments>3</experiments>
</comment>
<accession>Q6ZVW3</accession>
<evidence type="ECO:0000256" key="1">
    <source>
        <dbReference type="SAM" id="MobiDB-lite"/>
    </source>
</evidence>
<feature type="compositionally biased region" description="Basic residues" evidence="1">
    <location>
        <begin position="121"/>
        <end position="133"/>
    </location>
</feature>
<protein>
    <submittedName>
        <fullName evidence="2">cDNA FLJ42001 fis, clone SPLEN2029912</fullName>
    </submittedName>
</protein>
<sequence>MEAQSCEQETTARRNGGARSLKGNAAGGVVKDNICFGATSGAVTKKPSTLRKKEKFGYRETPCSKCCDSKTAGFAPLAKEPTETPGAATAKPALEGLGWRKPRTETRKLCTARLAVDTNRKVSRLLSGRKRGSKPATQWREPRSH</sequence>
<feature type="region of interest" description="Disordered" evidence="1">
    <location>
        <begin position="1"/>
        <end position="23"/>
    </location>
</feature>
<organism evidence="2">
    <name type="scientific">Homo sapiens</name>
    <name type="common">Human</name>
    <dbReference type="NCBI Taxonomy" id="9606"/>
    <lineage>
        <taxon>Eukaryota</taxon>
        <taxon>Metazoa</taxon>
        <taxon>Chordata</taxon>
        <taxon>Craniata</taxon>
        <taxon>Vertebrata</taxon>
        <taxon>Euteleostomi</taxon>
        <taxon>Mammalia</taxon>
        <taxon>Eutheria</taxon>
        <taxon>Euarchontoglires</taxon>
        <taxon>Primates</taxon>
        <taxon>Haplorrhini</taxon>
        <taxon>Catarrhini</taxon>
        <taxon>Hominidae</taxon>
        <taxon>Homo</taxon>
    </lineage>
</organism>